<dbReference type="InterPro" id="IPR036291">
    <property type="entry name" value="NAD(P)-bd_dom_sf"/>
</dbReference>
<evidence type="ECO:0000313" key="9">
    <source>
        <dbReference type="WBParaSite" id="HDID_0000828801-mRNA-1"/>
    </source>
</evidence>
<evidence type="ECO:0000256" key="3">
    <source>
        <dbReference type="ARBA" id="ARBA00023002"/>
    </source>
</evidence>
<dbReference type="GO" id="GO:0005783">
    <property type="term" value="C:endoplasmic reticulum"/>
    <property type="evidence" value="ECO:0007669"/>
    <property type="project" value="UniProtKB-SubCell"/>
</dbReference>
<dbReference type="InterPro" id="IPR002347">
    <property type="entry name" value="SDR_fam"/>
</dbReference>
<name>A0A0R3SSK7_HYMDI</name>
<dbReference type="GO" id="GO:0016491">
    <property type="term" value="F:oxidoreductase activity"/>
    <property type="evidence" value="ECO:0007669"/>
    <property type="project" value="UniProtKB-KW"/>
</dbReference>
<dbReference type="OrthoDB" id="5545019at2759"/>
<dbReference type="Proteomes" id="UP000274504">
    <property type="component" value="Unassembled WGS sequence"/>
</dbReference>
<organism evidence="9">
    <name type="scientific">Hymenolepis diminuta</name>
    <name type="common">Rat tapeworm</name>
    <dbReference type="NCBI Taxonomy" id="6216"/>
    <lineage>
        <taxon>Eukaryota</taxon>
        <taxon>Metazoa</taxon>
        <taxon>Spiralia</taxon>
        <taxon>Lophotrochozoa</taxon>
        <taxon>Platyhelminthes</taxon>
        <taxon>Cestoda</taxon>
        <taxon>Eucestoda</taxon>
        <taxon>Cyclophyllidea</taxon>
        <taxon>Hymenolepididae</taxon>
        <taxon>Hymenolepis</taxon>
    </lineage>
</organism>
<evidence type="ECO:0000256" key="4">
    <source>
        <dbReference type="RuleBase" id="RU000363"/>
    </source>
</evidence>
<dbReference type="InterPro" id="IPR051019">
    <property type="entry name" value="VLCFA-Steroid_DH"/>
</dbReference>
<comment type="similarity">
    <text evidence="2 4">Belongs to the short-chain dehydrogenases/reductases (SDR) family.</text>
</comment>
<dbReference type="PANTHER" id="PTHR43899">
    <property type="entry name" value="RH59310P"/>
    <property type="match status" value="1"/>
</dbReference>
<dbReference type="CDD" id="cd05356">
    <property type="entry name" value="17beta-HSD1_like_SDR_c"/>
    <property type="match status" value="1"/>
</dbReference>
<evidence type="ECO:0000313" key="7">
    <source>
        <dbReference type="Proteomes" id="UP000274504"/>
    </source>
</evidence>
<evidence type="ECO:0000313" key="8">
    <source>
        <dbReference type="Proteomes" id="UP000321570"/>
    </source>
</evidence>
<dbReference type="InterPro" id="IPR020904">
    <property type="entry name" value="Sc_DH/Rdtase_CS"/>
</dbReference>
<accession>A0A0R3SSK7</accession>
<comment type="subcellular location">
    <subcellularLocation>
        <location evidence="1">Endoplasmic reticulum</location>
    </subcellularLocation>
</comment>
<dbReference type="Pfam" id="PF00106">
    <property type="entry name" value="adh_short"/>
    <property type="match status" value="1"/>
</dbReference>
<dbReference type="SUPFAM" id="SSF51735">
    <property type="entry name" value="NAD(P)-binding Rossmann-fold domains"/>
    <property type="match status" value="1"/>
</dbReference>
<dbReference type="PANTHER" id="PTHR43899:SF13">
    <property type="entry name" value="RH59310P"/>
    <property type="match status" value="1"/>
</dbReference>
<reference evidence="5 7" key="2">
    <citation type="submission" date="2018-11" db="EMBL/GenBank/DDBJ databases">
        <authorList>
            <consortium name="Pathogen Informatics"/>
        </authorList>
    </citation>
    <scope>NUCLEOTIDE SEQUENCE [LARGE SCALE GENOMIC DNA]</scope>
</reference>
<dbReference type="PROSITE" id="PS00061">
    <property type="entry name" value="ADH_SHORT"/>
    <property type="match status" value="1"/>
</dbReference>
<gene>
    <name evidence="5" type="ORF">HDID_LOCUS8286</name>
    <name evidence="6" type="ORF">WMSIL1_LOCUS3985</name>
</gene>
<evidence type="ECO:0000313" key="6">
    <source>
        <dbReference type="EMBL" id="VUZ43285.1"/>
    </source>
</evidence>
<proteinExistence type="inferred from homology"/>
<reference evidence="6 8" key="3">
    <citation type="submission" date="2019-07" db="EMBL/GenBank/DDBJ databases">
        <authorList>
            <person name="Jastrzebski P J."/>
            <person name="Paukszto L."/>
            <person name="Jastrzebski P J."/>
        </authorList>
    </citation>
    <scope>NUCLEOTIDE SEQUENCE [LARGE SCALE GENOMIC DNA]</scope>
    <source>
        <strain evidence="6 8">WMS-il1</strain>
    </source>
</reference>
<dbReference type="Gene3D" id="3.40.50.720">
    <property type="entry name" value="NAD(P)-binding Rossmann-like Domain"/>
    <property type="match status" value="1"/>
</dbReference>
<keyword evidence="3" id="KW-0560">Oxidoreductase</keyword>
<protein>
    <submittedName>
        <fullName evidence="9">Estradiol 17-beta-dehydrogenase 12</fullName>
    </submittedName>
</protein>
<dbReference type="WBParaSite" id="HDID_0000828801-mRNA-1">
    <property type="protein sequence ID" value="HDID_0000828801-mRNA-1"/>
    <property type="gene ID" value="HDID_0000828801"/>
</dbReference>
<dbReference type="EMBL" id="CABIJS010000111">
    <property type="protein sequence ID" value="VUZ43285.1"/>
    <property type="molecule type" value="Genomic_DNA"/>
</dbReference>
<dbReference type="PRINTS" id="PR00081">
    <property type="entry name" value="GDHRDH"/>
</dbReference>
<evidence type="ECO:0000313" key="5">
    <source>
        <dbReference type="EMBL" id="VDL60604.1"/>
    </source>
</evidence>
<keyword evidence="8" id="KW-1185">Reference proteome</keyword>
<reference evidence="9" key="1">
    <citation type="submission" date="2017-02" db="UniProtKB">
        <authorList>
            <consortium name="WormBaseParasite"/>
        </authorList>
    </citation>
    <scope>IDENTIFICATION</scope>
</reference>
<dbReference type="PIRSF" id="PIRSF000126">
    <property type="entry name" value="11-beta-HSD1"/>
    <property type="match status" value="1"/>
</dbReference>
<dbReference type="Proteomes" id="UP000321570">
    <property type="component" value="Unassembled WGS sequence"/>
</dbReference>
<dbReference type="STRING" id="6216.A0A0R3SSK7"/>
<evidence type="ECO:0000256" key="1">
    <source>
        <dbReference type="ARBA" id="ARBA00004240"/>
    </source>
</evidence>
<evidence type="ECO:0000256" key="2">
    <source>
        <dbReference type="ARBA" id="ARBA00006484"/>
    </source>
</evidence>
<dbReference type="EMBL" id="UYSG01011057">
    <property type="protein sequence ID" value="VDL60604.1"/>
    <property type="molecule type" value="Genomic_DNA"/>
</dbReference>
<dbReference type="AlphaFoldDB" id="A0A0R3SSK7"/>
<dbReference type="PRINTS" id="PR00080">
    <property type="entry name" value="SDRFAMILY"/>
</dbReference>
<sequence>MAGFLLSCVLIYIFYKLIYLIWKFARYTDPVINFLSKRKDLREAGEWAIITGSTDGIGKAFAEELASDGLNIFLISRTPEKLYRVAQDIERVHNVQTKVFAADFTKDDFYEALKREIDSLSSVACLINNVGMSQVCSGPTATCEFLNIEFIQRMIACNVVSTACMTRITMPKMLQKANSSCPPCIVNISSVSAIYPRPYKSLYAACKSFVQNFSESVAAESRGLVETQVRFLTLTPGFIWTPSRGEKKLNYFIPTPEVFAKSALNMIGVSPRCCGFMPHELMVLGLGILPGFLRDLIIGQFELKQRKKFLSRSKAD</sequence>